<evidence type="ECO:0000313" key="9">
    <source>
        <dbReference type="Proteomes" id="UP000092124"/>
    </source>
</evidence>
<evidence type="ECO:0000256" key="3">
    <source>
        <dbReference type="ARBA" id="ARBA00022525"/>
    </source>
</evidence>
<dbReference type="PANTHER" id="PTHR47145:SF1">
    <property type="entry name" value="BPI FOLD-CONTAINING FAMILY A MEMBER 2"/>
    <property type="match status" value="1"/>
</dbReference>
<feature type="domain" description="Lipid-binding serum glycoprotein N-terminal" evidence="7">
    <location>
        <begin position="55"/>
        <end position="183"/>
    </location>
</feature>
<dbReference type="GO" id="GO:0030141">
    <property type="term" value="C:secretory granule"/>
    <property type="evidence" value="ECO:0007669"/>
    <property type="project" value="TreeGrafter"/>
</dbReference>
<evidence type="ECO:0000256" key="6">
    <source>
        <dbReference type="SAM" id="SignalP"/>
    </source>
</evidence>
<comment type="similarity">
    <text evidence="2">Belongs to the BPI/LBP/Plunc superfamily. Plunc family.</text>
</comment>
<evidence type="ECO:0000259" key="7">
    <source>
        <dbReference type="Pfam" id="PF01273"/>
    </source>
</evidence>
<dbReference type="SUPFAM" id="SSF55394">
    <property type="entry name" value="Bactericidal permeability-increasing protein, BPI"/>
    <property type="match status" value="1"/>
</dbReference>
<dbReference type="InterPro" id="IPR052507">
    <property type="entry name" value="BPI_fold-antibacterial"/>
</dbReference>
<dbReference type="STRING" id="56216.A0A1A6HHQ3"/>
<evidence type="ECO:0000256" key="1">
    <source>
        <dbReference type="ARBA" id="ARBA00004613"/>
    </source>
</evidence>
<dbReference type="GO" id="GO:0001530">
    <property type="term" value="F:lipopolysaccharide binding"/>
    <property type="evidence" value="ECO:0007669"/>
    <property type="project" value="TreeGrafter"/>
</dbReference>
<keyword evidence="9" id="KW-1185">Reference proteome</keyword>
<dbReference type="InterPro" id="IPR017943">
    <property type="entry name" value="Bactericidal_perm-incr_a/b_dom"/>
</dbReference>
<organism evidence="8 9">
    <name type="scientific">Neotoma lepida</name>
    <name type="common">Desert woodrat</name>
    <dbReference type="NCBI Taxonomy" id="56216"/>
    <lineage>
        <taxon>Eukaryota</taxon>
        <taxon>Metazoa</taxon>
        <taxon>Chordata</taxon>
        <taxon>Craniata</taxon>
        <taxon>Vertebrata</taxon>
        <taxon>Euteleostomi</taxon>
        <taxon>Mammalia</taxon>
        <taxon>Eutheria</taxon>
        <taxon>Euarchontoglires</taxon>
        <taxon>Glires</taxon>
        <taxon>Rodentia</taxon>
        <taxon>Myomorpha</taxon>
        <taxon>Muroidea</taxon>
        <taxon>Cricetidae</taxon>
        <taxon>Neotominae</taxon>
        <taxon>Neotoma</taxon>
    </lineage>
</organism>
<sequence length="183" mass="18733">MTIQVSGPKMFQLGSLVVLCGLLIGTSESLLGNVASAVNNLNVANAVSGDALQNLNLDVGSLQKTTDWSLANNNILGVLNKLDLGKLNLLSSQNGLGLQIKKLSLLNLQAGLSSDLNGIDLKLPVVVDASVSLPLIGSAVDVAISLDLITSLTVETNAQTGLPTLTIGKCSSDSDNISISLLG</sequence>
<feature type="signal peptide" evidence="6">
    <location>
        <begin position="1"/>
        <end position="29"/>
    </location>
</feature>
<gene>
    <name evidence="8" type="ORF">A6R68_19513</name>
</gene>
<dbReference type="AlphaFoldDB" id="A0A1A6HHQ3"/>
<dbReference type="Proteomes" id="UP000092124">
    <property type="component" value="Unassembled WGS sequence"/>
</dbReference>
<keyword evidence="3" id="KW-0964">Secreted</keyword>
<reference evidence="8 9" key="1">
    <citation type="submission" date="2016-06" db="EMBL/GenBank/DDBJ databases">
        <title>The Draft Genome Sequence and Annotation of the Desert Woodrat Neotoma lepida.</title>
        <authorList>
            <person name="Campbell M."/>
            <person name="Oakeson K.F."/>
            <person name="Yandell M."/>
            <person name="Halpert J.R."/>
            <person name="Dearing D."/>
        </authorList>
    </citation>
    <scope>NUCLEOTIDE SEQUENCE [LARGE SCALE GENOMIC DNA]</scope>
    <source>
        <strain evidence="8">417</strain>
        <tissue evidence="8">Liver</tissue>
    </source>
</reference>
<comment type="subcellular location">
    <subcellularLocation>
        <location evidence="1">Secreted</location>
    </subcellularLocation>
</comment>
<dbReference type="OrthoDB" id="9838142at2759"/>
<feature type="non-terminal residue" evidence="8">
    <location>
        <position position="183"/>
    </location>
</feature>
<comment type="caution">
    <text evidence="8">The sequence shown here is derived from an EMBL/GenBank/DDBJ whole genome shotgun (WGS) entry which is preliminary data.</text>
</comment>
<evidence type="ECO:0000256" key="2">
    <source>
        <dbReference type="ARBA" id="ARBA00009020"/>
    </source>
</evidence>
<keyword evidence="5" id="KW-1015">Disulfide bond</keyword>
<dbReference type="PANTHER" id="PTHR47145">
    <property type="entry name" value="BPI FOLD-CONTAINING FAMILY A MEMBER 2"/>
    <property type="match status" value="1"/>
</dbReference>
<dbReference type="Gene3D" id="3.15.10.10">
    <property type="entry name" value="Bactericidal permeability-increasing protein, domain 1"/>
    <property type="match status" value="1"/>
</dbReference>
<keyword evidence="4 6" id="KW-0732">Signal</keyword>
<name>A0A1A6HHQ3_NEOLE</name>
<proteinExistence type="inferred from homology"/>
<feature type="chain" id="PRO_5008346389" description="Lipid-binding serum glycoprotein N-terminal domain-containing protein" evidence="6">
    <location>
        <begin position="30"/>
        <end position="183"/>
    </location>
</feature>
<dbReference type="GO" id="GO:0070062">
    <property type="term" value="C:extracellular exosome"/>
    <property type="evidence" value="ECO:0007669"/>
    <property type="project" value="TreeGrafter"/>
</dbReference>
<evidence type="ECO:0000313" key="8">
    <source>
        <dbReference type="EMBL" id="OBS78093.1"/>
    </source>
</evidence>
<dbReference type="EMBL" id="LZPO01027543">
    <property type="protein sequence ID" value="OBS78093.1"/>
    <property type="molecule type" value="Genomic_DNA"/>
</dbReference>
<dbReference type="InterPro" id="IPR017942">
    <property type="entry name" value="Lipid-bd_serum_glycop_N"/>
</dbReference>
<dbReference type="Pfam" id="PF01273">
    <property type="entry name" value="LBP_BPI_CETP"/>
    <property type="match status" value="1"/>
</dbReference>
<evidence type="ECO:0000256" key="4">
    <source>
        <dbReference type="ARBA" id="ARBA00022729"/>
    </source>
</evidence>
<accession>A0A1A6HHQ3</accession>
<evidence type="ECO:0000256" key="5">
    <source>
        <dbReference type="ARBA" id="ARBA00023157"/>
    </source>
</evidence>
<protein>
    <recommendedName>
        <fullName evidence="7">Lipid-binding serum glycoprotein N-terminal domain-containing protein</fullName>
    </recommendedName>
</protein>